<evidence type="ECO:0000313" key="2">
    <source>
        <dbReference type="Proteomes" id="UP001345219"/>
    </source>
</evidence>
<name>A0AAN7KCF0_9MYRT</name>
<gene>
    <name evidence="1" type="ORF">SAY87_013744</name>
</gene>
<sequence>MAFSKVLSKLSCRLQPLSLRLNKSPLSPSPLRSQVPSTSWRISRAISRLPTELSCVASMMPLHSAIASARMRSSLALDTQSWGLVPQESLHKFWAIRLLKGLKFRASQGWSLGTAMQTLELLLIFDSGISTGGDDFVEESLISTADVPWTMSSASRMSSLETSHYVEGRLRDPRNRRMSKSITVSALFSKLTGPREI</sequence>
<keyword evidence="2" id="KW-1185">Reference proteome</keyword>
<reference evidence="1 2" key="1">
    <citation type="journal article" date="2023" name="Hortic Res">
        <title>Pangenome of water caltrop reveals structural variations and asymmetric subgenome divergence after allopolyploidization.</title>
        <authorList>
            <person name="Zhang X."/>
            <person name="Chen Y."/>
            <person name="Wang L."/>
            <person name="Yuan Y."/>
            <person name="Fang M."/>
            <person name="Shi L."/>
            <person name="Lu R."/>
            <person name="Comes H.P."/>
            <person name="Ma Y."/>
            <person name="Chen Y."/>
            <person name="Huang G."/>
            <person name="Zhou Y."/>
            <person name="Zheng Z."/>
            <person name="Qiu Y."/>
        </authorList>
    </citation>
    <scope>NUCLEOTIDE SEQUENCE [LARGE SCALE GENOMIC DNA]</scope>
    <source>
        <tissue evidence="1">Roots</tissue>
    </source>
</reference>
<accession>A0AAN7KCF0</accession>
<dbReference type="Proteomes" id="UP001345219">
    <property type="component" value="Chromosome 11"/>
</dbReference>
<protein>
    <submittedName>
        <fullName evidence="1">Uncharacterized protein</fullName>
    </submittedName>
</protein>
<organism evidence="1 2">
    <name type="scientific">Trapa incisa</name>
    <dbReference type="NCBI Taxonomy" id="236973"/>
    <lineage>
        <taxon>Eukaryota</taxon>
        <taxon>Viridiplantae</taxon>
        <taxon>Streptophyta</taxon>
        <taxon>Embryophyta</taxon>
        <taxon>Tracheophyta</taxon>
        <taxon>Spermatophyta</taxon>
        <taxon>Magnoliopsida</taxon>
        <taxon>eudicotyledons</taxon>
        <taxon>Gunneridae</taxon>
        <taxon>Pentapetalae</taxon>
        <taxon>rosids</taxon>
        <taxon>malvids</taxon>
        <taxon>Myrtales</taxon>
        <taxon>Lythraceae</taxon>
        <taxon>Trapa</taxon>
    </lineage>
</organism>
<evidence type="ECO:0000313" key="1">
    <source>
        <dbReference type="EMBL" id="KAK4764306.1"/>
    </source>
</evidence>
<dbReference type="AlphaFoldDB" id="A0AAN7KCF0"/>
<dbReference type="EMBL" id="JAXIOK010000008">
    <property type="protein sequence ID" value="KAK4764306.1"/>
    <property type="molecule type" value="Genomic_DNA"/>
</dbReference>
<proteinExistence type="predicted"/>
<comment type="caution">
    <text evidence="1">The sequence shown here is derived from an EMBL/GenBank/DDBJ whole genome shotgun (WGS) entry which is preliminary data.</text>
</comment>
<dbReference type="PANTHER" id="PTHR33156">
    <property type="entry name" value="OS02G0230000 PROTEIN"/>
    <property type="match status" value="1"/>
</dbReference>
<dbReference type="InterPro" id="IPR043459">
    <property type="entry name" value="NFD6/NOXY2-like"/>
</dbReference>
<dbReference type="PANTHER" id="PTHR33156:SF43">
    <property type="entry name" value="OS02G0273900 PROTEIN"/>
    <property type="match status" value="1"/>
</dbReference>